<reference evidence="2" key="1">
    <citation type="submission" date="2019-03" db="EMBL/GenBank/DDBJ databases">
        <title>Single cell metagenomics reveals metabolic interactions within the superorganism composed of flagellate Streblomastix strix and complex community of Bacteroidetes bacteria on its surface.</title>
        <authorList>
            <person name="Treitli S.C."/>
            <person name="Kolisko M."/>
            <person name="Husnik F."/>
            <person name="Keeling P."/>
            <person name="Hampl V."/>
        </authorList>
    </citation>
    <scope>NUCLEOTIDE SEQUENCE</scope>
    <source>
        <strain evidence="2">STM</strain>
    </source>
</reference>
<name>A0A5J4PRK3_9ZZZZ</name>
<feature type="transmembrane region" description="Helical" evidence="1">
    <location>
        <begin position="36"/>
        <end position="64"/>
    </location>
</feature>
<protein>
    <recommendedName>
        <fullName evidence="3">Rod shape-determining protein MreD</fullName>
    </recommendedName>
</protein>
<evidence type="ECO:0000256" key="1">
    <source>
        <dbReference type="SAM" id="Phobius"/>
    </source>
</evidence>
<feature type="transmembrane region" description="Helical" evidence="1">
    <location>
        <begin position="6"/>
        <end position="24"/>
    </location>
</feature>
<keyword evidence="1" id="KW-0472">Membrane</keyword>
<keyword evidence="1" id="KW-1133">Transmembrane helix</keyword>
<accession>A0A5J4PRK3</accession>
<feature type="transmembrane region" description="Helical" evidence="1">
    <location>
        <begin position="114"/>
        <end position="135"/>
    </location>
</feature>
<dbReference type="AlphaFoldDB" id="A0A5J4PRK3"/>
<feature type="transmembrane region" description="Helical" evidence="1">
    <location>
        <begin position="141"/>
        <end position="159"/>
    </location>
</feature>
<dbReference type="EMBL" id="SNRY01006781">
    <property type="protein sequence ID" value="KAA6311812.1"/>
    <property type="molecule type" value="Genomic_DNA"/>
</dbReference>
<evidence type="ECO:0008006" key="3">
    <source>
        <dbReference type="Google" id="ProtNLM"/>
    </source>
</evidence>
<gene>
    <name evidence="2" type="ORF">EZS27_037135</name>
</gene>
<comment type="caution">
    <text evidence="2">The sequence shown here is derived from an EMBL/GenBank/DDBJ whole genome shotgun (WGS) entry which is preliminary data.</text>
</comment>
<organism evidence="2">
    <name type="scientific">termite gut metagenome</name>
    <dbReference type="NCBI Taxonomy" id="433724"/>
    <lineage>
        <taxon>unclassified sequences</taxon>
        <taxon>metagenomes</taxon>
        <taxon>organismal metagenomes</taxon>
    </lineage>
</organism>
<feature type="transmembrane region" description="Helical" evidence="1">
    <location>
        <begin position="76"/>
        <end position="93"/>
    </location>
</feature>
<sequence length="167" mass="18941">MIAVYIYRAMWFVGLILLQVLICNKVHVFGYATPFLYIYFIFKLDSSVSTNALMFWGGLMGIIIDGFSNTPGANTATIVLLAFLRPFLLRLFVSRDNDVIIPSSRTMGRWSFGKYLIAGILIHHTALLSIEFFPFTNIGGLLFRILLDSILTFSLIMAIDGMRKKQR</sequence>
<proteinExistence type="predicted"/>
<keyword evidence="1" id="KW-0812">Transmembrane</keyword>
<evidence type="ECO:0000313" key="2">
    <source>
        <dbReference type="EMBL" id="KAA6311812.1"/>
    </source>
</evidence>